<dbReference type="EMBL" id="QZWG01000010">
    <property type="protein sequence ID" value="RZB86799.1"/>
    <property type="molecule type" value="Genomic_DNA"/>
</dbReference>
<evidence type="ECO:0000256" key="6">
    <source>
        <dbReference type="ARBA" id="ARBA00023242"/>
    </source>
</evidence>
<keyword evidence="4" id="KW-0010">Activator</keyword>
<dbReference type="AlphaFoldDB" id="A0A0B2RDF8"/>
<dbReference type="Proteomes" id="UP000289340">
    <property type="component" value="Chromosome 10"/>
</dbReference>
<evidence type="ECO:0000256" key="5">
    <source>
        <dbReference type="ARBA" id="ARBA00023163"/>
    </source>
</evidence>
<feature type="compositionally biased region" description="Polar residues" evidence="8">
    <location>
        <begin position="37"/>
        <end position="46"/>
    </location>
</feature>
<keyword evidence="5" id="KW-0804">Transcription</keyword>
<accession>A0A0B2RDF8</accession>
<dbReference type="SUPFAM" id="SSF54171">
    <property type="entry name" value="DNA-binding domain"/>
    <property type="match status" value="1"/>
</dbReference>
<reference evidence="11 12" key="2">
    <citation type="submission" date="2018-09" db="EMBL/GenBank/DDBJ databases">
        <title>A high-quality reference genome of wild soybean provides a powerful tool to mine soybean genomes.</title>
        <authorList>
            <person name="Xie M."/>
            <person name="Chung C.Y.L."/>
            <person name="Li M.-W."/>
            <person name="Wong F.-L."/>
            <person name="Chan T.-F."/>
            <person name="Lam H.-M."/>
        </authorList>
    </citation>
    <scope>NUCLEOTIDE SEQUENCE [LARGE SCALE GENOMIC DNA]</scope>
    <source>
        <strain evidence="12">cv. W05</strain>
        <tissue evidence="11">Hypocotyl of etiolated seedlings</tissue>
    </source>
</reference>
<dbReference type="Proteomes" id="UP000053555">
    <property type="component" value="Unassembled WGS sequence"/>
</dbReference>
<proteinExistence type="inferred from homology"/>
<dbReference type="CDD" id="cd00018">
    <property type="entry name" value="AP2"/>
    <property type="match status" value="1"/>
</dbReference>
<feature type="region of interest" description="Disordered" evidence="8">
    <location>
        <begin position="32"/>
        <end position="57"/>
    </location>
</feature>
<dbReference type="PANTHER" id="PTHR32467">
    <property type="entry name" value="AP2-LIKE ETHYLENE-RESPONSIVE TRANSCRIPTION FACTOR"/>
    <property type="match status" value="1"/>
</dbReference>
<dbReference type="Gramene" id="XM_028327411.1">
    <property type="protein sequence ID" value="XP_028183212.1"/>
    <property type="gene ID" value="LOC114370127"/>
</dbReference>
<keyword evidence="12" id="KW-1185">Reference proteome</keyword>
<dbReference type="Gene3D" id="3.30.730.10">
    <property type="entry name" value="AP2/ERF domain"/>
    <property type="match status" value="1"/>
</dbReference>
<feature type="domain" description="AP2/ERF" evidence="9">
    <location>
        <begin position="157"/>
        <end position="213"/>
    </location>
</feature>
<dbReference type="SMART" id="SM00380">
    <property type="entry name" value="AP2"/>
    <property type="match status" value="1"/>
</dbReference>
<evidence type="ECO:0000256" key="3">
    <source>
        <dbReference type="ARBA" id="ARBA00023125"/>
    </source>
</evidence>
<dbReference type="FunFam" id="3.30.730.10:FF:000004">
    <property type="entry name" value="AP2-like ethylene-responsive transcription factor"/>
    <property type="match status" value="1"/>
</dbReference>
<keyword evidence="6" id="KW-0539">Nucleus</keyword>
<evidence type="ECO:0000313" key="10">
    <source>
        <dbReference type="EMBL" id="KHN31410.1"/>
    </source>
</evidence>
<organism evidence="10">
    <name type="scientific">Glycine soja</name>
    <name type="common">Wild soybean</name>
    <dbReference type="NCBI Taxonomy" id="3848"/>
    <lineage>
        <taxon>Eukaryota</taxon>
        <taxon>Viridiplantae</taxon>
        <taxon>Streptophyta</taxon>
        <taxon>Embryophyta</taxon>
        <taxon>Tracheophyta</taxon>
        <taxon>Spermatophyta</taxon>
        <taxon>Magnoliopsida</taxon>
        <taxon>eudicotyledons</taxon>
        <taxon>Gunneridae</taxon>
        <taxon>Pentapetalae</taxon>
        <taxon>rosids</taxon>
        <taxon>fabids</taxon>
        <taxon>Fabales</taxon>
        <taxon>Fabaceae</taxon>
        <taxon>Papilionoideae</taxon>
        <taxon>50 kb inversion clade</taxon>
        <taxon>NPAAA clade</taxon>
        <taxon>indigoferoid/millettioid clade</taxon>
        <taxon>Phaseoleae</taxon>
        <taxon>Glycine</taxon>
        <taxon>Glycine subgen. Soja</taxon>
    </lineage>
</organism>
<sequence>MAMFDLNVDINHGDADADSSCDQKGLQLQSFPPEISASRTANSSVWNPAEDDSSNNSSPLIFDILKKERDKSEFDAATERVNKEAEIVTRTLFPVTAAAAADNGARVPDFKLGLWGKTQCLNLCLPEPDGQNGLRTLQQKLPHVRKNRRGPRSRSSQYRGVTFYRRTGRWESHIWDCGKQVYLGGFDTAQAAARAYDRAAIKFRGVEADINFSLSDYEEDLKQMRGLSKEEFVLLLRRQINGSSRSSTYKGALALRKDAQGEPRRAPFIGKTFYPNSSIKCDDGKVDASFKPCSYKGEIIANSSMAGTSHNLDLSLGISPSSKRLKNDYSGGYSFGCMASLACKIPKERGTMEKAMVDRIRNVPLQKISNLAWQLCSNGSSIVPRPLQPNAASSGFVSSSSCLITDTSNQHKY</sequence>
<dbReference type="InterPro" id="IPR001471">
    <property type="entry name" value="AP2/ERF_dom"/>
</dbReference>
<evidence type="ECO:0000256" key="2">
    <source>
        <dbReference type="ARBA" id="ARBA00023015"/>
    </source>
</evidence>
<name>A0A0B2RDF8_GLYSO</name>
<keyword evidence="2" id="KW-0805">Transcription regulation</keyword>
<dbReference type="PANTHER" id="PTHR32467:SF108">
    <property type="entry name" value="AP2 DOMAIN TRANSCRIPTION FACTOR"/>
    <property type="match status" value="1"/>
</dbReference>
<comment type="subcellular location">
    <subcellularLocation>
        <location evidence="1">Nucleus</location>
    </subcellularLocation>
</comment>
<dbReference type="InterPro" id="IPR016177">
    <property type="entry name" value="DNA-bd_dom_sf"/>
</dbReference>
<dbReference type="SMR" id="A0A0B2RDF8"/>
<dbReference type="Pfam" id="PF00847">
    <property type="entry name" value="AP2"/>
    <property type="match status" value="1"/>
</dbReference>
<dbReference type="GO" id="GO:0003700">
    <property type="term" value="F:DNA-binding transcription factor activity"/>
    <property type="evidence" value="ECO:0007669"/>
    <property type="project" value="InterPro"/>
</dbReference>
<protein>
    <submittedName>
        <fullName evidence="10 11">Floral homeotic protein APETALA 2</fullName>
    </submittedName>
</protein>
<comment type="similarity">
    <text evidence="7">Belongs to the AP2/ERF transcription factor family. AP2 subfamily.</text>
</comment>
<dbReference type="InterPro" id="IPR036955">
    <property type="entry name" value="AP2/ERF_dom_sf"/>
</dbReference>
<evidence type="ECO:0000256" key="1">
    <source>
        <dbReference type="ARBA" id="ARBA00004123"/>
    </source>
</evidence>
<dbReference type="EMBL" id="KN651150">
    <property type="protein sequence ID" value="KHN31410.1"/>
    <property type="molecule type" value="Genomic_DNA"/>
</dbReference>
<evidence type="ECO:0000259" key="9">
    <source>
        <dbReference type="PROSITE" id="PS51032"/>
    </source>
</evidence>
<reference evidence="10" key="1">
    <citation type="submission" date="2014-07" db="EMBL/GenBank/DDBJ databases">
        <title>Identification of a novel salt tolerance gene in wild soybean by whole-genome sequencing.</title>
        <authorList>
            <person name="Lam H.-M."/>
            <person name="Qi X."/>
            <person name="Li M.-W."/>
            <person name="Liu X."/>
            <person name="Xie M."/>
            <person name="Ni M."/>
            <person name="Xu X."/>
        </authorList>
    </citation>
    <scope>NUCLEOTIDE SEQUENCE [LARGE SCALE GENOMIC DNA]</scope>
    <source>
        <tissue evidence="10">Root</tissue>
    </source>
</reference>
<evidence type="ECO:0000256" key="7">
    <source>
        <dbReference type="ARBA" id="ARBA00037973"/>
    </source>
</evidence>
<evidence type="ECO:0000256" key="8">
    <source>
        <dbReference type="SAM" id="MobiDB-lite"/>
    </source>
</evidence>
<evidence type="ECO:0000256" key="4">
    <source>
        <dbReference type="ARBA" id="ARBA00023159"/>
    </source>
</evidence>
<dbReference type="GO" id="GO:0003677">
    <property type="term" value="F:DNA binding"/>
    <property type="evidence" value="ECO:0007669"/>
    <property type="project" value="UniProtKB-KW"/>
</dbReference>
<dbReference type="PROSITE" id="PS51032">
    <property type="entry name" value="AP2_ERF"/>
    <property type="match status" value="1"/>
</dbReference>
<dbReference type="GO" id="GO:0005634">
    <property type="term" value="C:nucleus"/>
    <property type="evidence" value="ECO:0007669"/>
    <property type="project" value="UniProtKB-SubCell"/>
</dbReference>
<evidence type="ECO:0000313" key="12">
    <source>
        <dbReference type="Proteomes" id="UP000289340"/>
    </source>
</evidence>
<keyword evidence="3" id="KW-0238">DNA-binding</keyword>
<evidence type="ECO:0000313" key="11">
    <source>
        <dbReference type="EMBL" id="RZB86799.1"/>
    </source>
</evidence>
<gene>
    <name evidence="11" type="ORF">D0Y65_026763</name>
    <name evidence="10" type="ORF">glysoja_048946</name>
</gene>